<proteinExistence type="predicted"/>
<comment type="caution">
    <text evidence="3">The sequence shown here is derived from an EMBL/GenBank/DDBJ whole genome shotgun (WGS) entry which is preliminary data.</text>
</comment>
<evidence type="ECO:0000313" key="4">
    <source>
        <dbReference type="Proteomes" id="UP001295684"/>
    </source>
</evidence>
<evidence type="ECO:0000256" key="1">
    <source>
        <dbReference type="ARBA" id="ARBA00022574"/>
    </source>
</evidence>
<dbReference type="AlphaFoldDB" id="A0AAD1Y537"/>
<evidence type="ECO:0000313" key="3">
    <source>
        <dbReference type="EMBL" id="CAI2384659.1"/>
    </source>
</evidence>
<dbReference type="InterPro" id="IPR036322">
    <property type="entry name" value="WD40_repeat_dom_sf"/>
</dbReference>
<name>A0AAD1Y537_EUPCR</name>
<gene>
    <name evidence="3" type="ORF">ECRASSUSDP1_LOCUS26193</name>
</gene>
<evidence type="ECO:0000256" key="2">
    <source>
        <dbReference type="ARBA" id="ARBA00022737"/>
    </source>
</evidence>
<dbReference type="EMBL" id="CAMPGE010026997">
    <property type="protein sequence ID" value="CAI2384659.1"/>
    <property type="molecule type" value="Genomic_DNA"/>
</dbReference>
<protein>
    <submittedName>
        <fullName evidence="3">Uncharacterized protein</fullName>
    </submittedName>
</protein>
<dbReference type="SUPFAM" id="SSF50978">
    <property type="entry name" value="WD40 repeat-like"/>
    <property type="match status" value="1"/>
</dbReference>
<dbReference type="Proteomes" id="UP001295684">
    <property type="component" value="Unassembled WGS sequence"/>
</dbReference>
<dbReference type="InterPro" id="IPR015943">
    <property type="entry name" value="WD40/YVTN_repeat-like_dom_sf"/>
</dbReference>
<dbReference type="PANTHER" id="PTHR13720:SF33">
    <property type="entry name" value="HELP DOMAIN-CONTAINING PROTEIN"/>
    <property type="match status" value="1"/>
</dbReference>
<dbReference type="Gene3D" id="2.130.10.10">
    <property type="entry name" value="YVTN repeat-like/Quinoprotein amine dehydrogenase"/>
    <property type="match status" value="1"/>
</dbReference>
<accession>A0AAD1Y537</accession>
<keyword evidence="4" id="KW-1185">Reference proteome</keyword>
<sequence length="183" mass="20560">MRMKVGCGITLRKNLCVRCERPQADWREKNPHNSFIGLVDRSEDPSYIHSVCGAHELLFFKVSDDGVEQDQSGASNTKGIKRHTSHAKYGWLVTRIFTAGTEGTHTNDVDFSHCGGLIATGDDYGLVNVWRNPARKGAKLISLRSHSEHVFRTRFTHDDSLIILLAVTTKLLFSCRRNKISCC</sequence>
<organism evidence="3 4">
    <name type="scientific">Euplotes crassus</name>
    <dbReference type="NCBI Taxonomy" id="5936"/>
    <lineage>
        <taxon>Eukaryota</taxon>
        <taxon>Sar</taxon>
        <taxon>Alveolata</taxon>
        <taxon>Ciliophora</taxon>
        <taxon>Intramacronucleata</taxon>
        <taxon>Spirotrichea</taxon>
        <taxon>Hypotrichia</taxon>
        <taxon>Euplotida</taxon>
        <taxon>Euplotidae</taxon>
        <taxon>Moneuplotes</taxon>
    </lineage>
</organism>
<dbReference type="GO" id="GO:0008017">
    <property type="term" value="F:microtubule binding"/>
    <property type="evidence" value="ECO:0007669"/>
    <property type="project" value="TreeGrafter"/>
</dbReference>
<reference evidence="3" key="1">
    <citation type="submission" date="2023-07" db="EMBL/GenBank/DDBJ databases">
        <authorList>
            <consortium name="AG Swart"/>
            <person name="Singh M."/>
            <person name="Singh A."/>
            <person name="Seah K."/>
            <person name="Emmerich C."/>
        </authorList>
    </citation>
    <scope>NUCLEOTIDE SEQUENCE</scope>
    <source>
        <strain evidence="3">DP1</strain>
    </source>
</reference>
<dbReference type="PANTHER" id="PTHR13720">
    <property type="entry name" value="WD-40 REPEAT PROTEIN"/>
    <property type="match status" value="1"/>
</dbReference>
<dbReference type="InterPro" id="IPR050630">
    <property type="entry name" value="WD_repeat_EMAP"/>
</dbReference>
<keyword evidence="2" id="KW-0677">Repeat</keyword>
<keyword evidence="1" id="KW-0853">WD repeat</keyword>